<dbReference type="InterPro" id="IPR000885">
    <property type="entry name" value="Fib_collagen_C"/>
</dbReference>
<dbReference type="GO" id="GO:0005201">
    <property type="term" value="F:extracellular matrix structural constituent"/>
    <property type="evidence" value="ECO:0007669"/>
    <property type="project" value="InterPro"/>
</dbReference>
<name>A0A7K9HWD9_9PICI</name>
<evidence type="ECO:0000256" key="2">
    <source>
        <dbReference type="ARBA" id="ARBA00022525"/>
    </source>
</evidence>
<accession>A0A7K9HWD9</accession>
<feature type="domain" description="Fibrillar collagen NC1" evidence="4">
    <location>
        <begin position="1"/>
        <end position="79"/>
    </location>
</feature>
<comment type="caution">
    <text evidence="5">The sequence shown here is derived from an EMBL/GenBank/DDBJ whole genome shotgun (WGS) entry which is preliminary data.</text>
</comment>
<dbReference type="GO" id="GO:0005576">
    <property type="term" value="C:extracellular region"/>
    <property type="evidence" value="ECO:0007669"/>
    <property type="project" value="UniProtKB-SubCell"/>
</dbReference>
<feature type="non-terminal residue" evidence="5">
    <location>
        <position position="79"/>
    </location>
</feature>
<proteinExistence type="predicted"/>
<dbReference type="GO" id="GO:0005581">
    <property type="term" value="C:collagen trimer"/>
    <property type="evidence" value="ECO:0007669"/>
    <property type="project" value="UniProtKB-KW"/>
</dbReference>
<feature type="non-terminal residue" evidence="5">
    <location>
        <position position="1"/>
    </location>
</feature>
<dbReference type="Gene3D" id="2.60.120.1000">
    <property type="match status" value="1"/>
</dbReference>
<evidence type="ECO:0000256" key="1">
    <source>
        <dbReference type="ARBA" id="ARBA00004613"/>
    </source>
</evidence>
<reference evidence="5 6" key="1">
    <citation type="submission" date="2019-09" db="EMBL/GenBank/DDBJ databases">
        <title>Bird 10,000 Genomes (B10K) Project - Family phase.</title>
        <authorList>
            <person name="Zhang G."/>
        </authorList>
    </citation>
    <scope>NUCLEOTIDE SEQUENCE [LARGE SCALE GENOMIC DNA]</scope>
    <source>
        <strain evidence="5">B10K-DU-001-16</strain>
        <tissue evidence="5">Muscle</tissue>
    </source>
</reference>
<keyword evidence="6" id="KW-1185">Reference proteome</keyword>
<dbReference type="Proteomes" id="UP000534107">
    <property type="component" value="Unassembled WGS sequence"/>
</dbReference>
<evidence type="ECO:0000313" key="5">
    <source>
        <dbReference type="EMBL" id="NXH18038.1"/>
    </source>
</evidence>
<organism evidence="5 6">
    <name type="scientific">Bucco capensis</name>
    <name type="common">collared puffbird</name>
    <dbReference type="NCBI Taxonomy" id="135168"/>
    <lineage>
        <taxon>Eukaryota</taxon>
        <taxon>Metazoa</taxon>
        <taxon>Chordata</taxon>
        <taxon>Craniata</taxon>
        <taxon>Vertebrata</taxon>
        <taxon>Euteleostomi</taxon>
        <taxon>Archelosauria</taxon>
        <taxon>Archosauria</taxon>
        <taxon>Dinosauria</taxon>
        <taxon>Saurischia</taxon>
        <taxon>Theropoda</taxon>
        <taxon>Coelurosauria</taxon>
        <taxon>Aves</taxon>
        <taxon>Neognathae</taxon>
        <taxon>Neoaves</taxon>
        <taxon>Telluraves</taxon>
        <taxon>Coraciimorphae</taxon>
        <taxon>Piciformes</taxon>
        <taxon>Bucconidae</taxon>
        <taxon>Bucco</taxon>
    </lineage>
</organism>
<dbReference type="Pfam" id="PF01410">
    <property type="entry name" value="COLFI"/>
    <property type="match status" value="1"/>
</dbReference>
<dbReference type="SMART" id="SM00038">
    <property type="entry name" value="COLFI"/>
    <property type="match status" value="1"/>
</dbReference>
<dbReference type="OrthoDB" id="8939548at2759"/>
<keyword evidence="2" id="KW-0964">Secreted</keyword>
<gene>
    <name evidence="5" type="primary">Col2a1_0</name>
    <name evidence="5" type="ORF">BUCCAP_R12978</name>
</gene>
<keyword evidence="3" id="KW-0176">Collagen</keyword>
<evidence type="ECO:0000259" key="4">
    <source>
        <dbReference type="PROSITE" id="PS51461"/>
    </source>
</evidence>
<evidence type="ECO:0000256" key="3">
    <source>
        <dbReference type="ARBA" id="ARBA00023119"/>
    </source>
</evidence>
<dbReference type="PROSITE" id="PS51461">
    <property type="entry name" value="NC1_FIB"/>
    <property type="match status" value="1"/>
</dbReference>
<sequence length="79" mass="8826">KHIWFAETINGGFHFSYGDEELAASTANIQLTFLRLLSTEGSQNITYHCKNSIAYLDQHTGNLKKAILLQGSNDVEIRA</sequence>
<dbReference type="EMBL" id="VWZO01014254">
    <property type="protein sequence ID" value="NXH18038.1"/>
    <property type="molecule type" value="Genomic_DNA"/>
</dbReference>
<comment type="subcellular location">
    <subcellularLocation>
        <location evidence="1">Secreted</location>
    </subcellularLocation>
</comment>
<protein>
    <submittedName>
        <fullName evidence="5">CO2A1 protein</fullName>
    </submittedName>
</protein>
<evidence type="ECO:0000313" key="6">
    <source>
        <dbReference type="Proteomes" id="UP000534107"/>
    </source>
</evidence>
<dbReference type="AlphaFoldDB" id="A0A7K9HWD9"/>